<dbReference type="InterPro" id="IPR043128">
    <property type="entry name" value="Rev_trsase/Diguanyl_cyclase"/>
</dbReference>
<dbReference type="FunFam" id="3.30.70.270:FF:000026">
    <property type="entry name" value="Transposon Ty3-G Gag-Pol polyprotein"/>
    <property type="match status" value="1"/>
</dbReference>
<dbReference type="GO" id="GO:0016787">
    <property type="term" value="F:hydrolase activity"/>
    <property type="evidence" value="ECO:0007669"/>
    <property type="project" value="UniProtKB-KW"/>
</dbReference>
<keyword evidence="1" id="KW-0808">Transferase</keyword>
<name>A0A7D9LFX8_PARCT</name>
<dbReference type="InterPro" id="IPR000477">
    <property type="entry name" value="RT_dom"/>
</dbReference>
<keyword evidence="3" id="KW-0540">Nuclease</keyword>
<feature type="region of interest" description="Disordered" evidence="7">
    <location>
        <begin position="745"/>
        <end position="824"/>
    </location>
</feature>
<comment type="caution">
    <text evidence="8">The sequence shown here is derived from an EMBL/GenBank/DDBJ whole genome shotgun (WGS) entry which is preliminary data.</text>
</comment>
<organism evidence="8 9">
    <name type="scientific">Paramuricea clavata</name>
    <name type="common">Red gorgonian</name>
    <name type="synonym">Violescent sea-whip</name>
    <dbReference type="NCBI Taxonomy" id="317549"/>
    <lineage>
        <taxon>Eukaryota</taxon>
        <taxon>Metazoa</taxon>
        <taxon>Cnidaria</taxon>
        <taxon>Anthozoa</taxon>
        <taxon>Octocorallia</taxon>
        <taxon>Malacalcyonacea</taxon>
        <taxon>Plexauridae</taxon>
        <taxon>Paramuricea</taxon>
    </lineage>
</organism>
<gene>
    <name evidence="8" type="ORF">PACLA_8A045507</name>
</gene>
<evidence type="ECO:0000256" key="6">
    <source>
        <dbReference type="ARBA" id="ARBA00022918"/>
    </source>
</evidence>
<keyword evidence="9" id="KW-1185">Reference proteome</keyword>
<evidence type="ECO:0000256" key="7">
    <source>
        <dbReference type="SAM" id="MobiDB-lite"/>
    </source>
</evidence>
<dbReference type="InterPro" id="IPR041373">
    <property type="entry name" value="RT_RNaseH"/>
</dbReference>
<dbReference type="GO" id="GO:0003964">
    <property type="term" value="F:RNA-directed DNA polymerase activity"/>
    <property type="evidence" value="ECO:0007669"/>
    <property type="project" value="UniProtKB-KW"/>
</dbReference>
<evidence type="ECO:0000313" key="9">
    <source>
        <dbReference type="Proteomes" id="UP001152795"/>
    </source>
</evidence>
<dbReference type="InterPro" id="IPR050951">
    <property type="entry name" value="Retrovirus_Pol_polyprotein"/>
</dbReference>
<dbReference type="AlphaFoldDB" id="A0A7D9LFX8"/>
<dbReference type="Pfam" id="PF17917">
    <property type="entry name" value="RT_RNaseH"/>
    <property type="match status" value="1"/>
</dbReference>
<keyword evidence="6" id="KW-0695">RNA-directed DNA polymerase</keyword>
<dbReference type="PANTHER" id="PTHR37984">
    <property type="entry name" value="PROTEIN CBG26694"/>
    <property type="match status" value="1"/>
</dbReference>
<dbReference type="PROSITE" id="PS50878">
    <property type="entry name" value="RT_POL"/>
    <property type="match status" value="1"/>
</dbReference>
<dbReference type="EMBL" id="CACRXK020016303">
    <property type="protein sequence ID" value="CAB4029631.1"/>
    <property type="molecule type" value="Genomic_DNA"/>
</dbReference>
<dbReference type="Pfam" id="PF00078">
    <property type="entry name" value="RVT_1"/>
    <property type="match status" value="1"/>
</dbReference>
<evidence type="ECO:0000256" key="4">
    <source>
        <dbReference type="ARBA" id="ARBA00022759"/>
    </source>
</evidence>
<evidence type="ECO:0000256" key="5">
    <source>
        <dbReference type="ARBA" id="ARBA00022801"/>
    </source>
</evidence>
<evidence type="ECO:0000256" key="2">
    <source>
        <dbReference type="ARBA" id="ARBA00022695"/>
    </source>
</evidence>
<sequence>MIQIDTGAQCNILSTETYVRVTGDTELKLLKPCKKEIVSYTGERRNITGKVTLPVWHAGKKQLIKFTIIDGDYRPILSLDTSVALGIVNLRHCDILSLGIQPPKDPASEYKDVFDGSLGKIPDTYKIVIDSTVQPVVHPPRRVPVALRPRIKSELNKLVEREVIVPVTKPTQWVSSMLAVVKPNKIRICIDPRDLNRAICREHYQLPTVEVVTTRLTGAKKFTVCDEKDGFHQIQLDEDSSYLATFNTPFGRFRWTRLPFGISSAPEVWQRRMHEFVEGLDGVEVIDDFLIAGFGNTEEEVNASLEKNERVFFEKCREWNLKLNKSKLKRAQSSVAFMGHLLTPDGLKPDPAKVEAILEMPSPTDVKRFLGMVNYLAKFLPLLSDMTQPLRKLKDKDFEWCWLEQHEKAFKTVKDYLAKAPVLAYYDVNKEVTIQRPANSYALRALTETETRYAQIEKELLAIVWATNKFDQYILGREIVHIESDHQPLKAVFAKAIHKSPKRLQRMLMALQSYTLEIHYKKGTLMWISDTLSRVYRSTTESAEHHISEVRALEEINHCEGVSIAPNRLNQFKQCTSTDPCSICQTHQPEQCREPLKSYDLPQRPCLRLLKTCKSLLKKAKARGEDPLLALLDWRNTPTENIGTSPAQRLMGRRTRTLLPTHQSLLKTPEQNGTKKELENRKAKQARLYNKKCKPLEPLQSGCAIRMKLSGDNRWSLGTCVRALENRSFEVEVCGRRYRRNRRHLRATKEMAPPPNAKDSQIEPSEPIEKDLTPSLPVVEHSTPTNPLTHETENENQVGSSGSNGGQTPRESDAGQEESIPRRTTRLYVRHKHYDAVKQFRWDTKMLGRCGDDIIVDVTLETDKLRFRHIILIELILKIYVDKNLYRIKNTMKNSHKLFTGYEELLSISKKLYFLDVRGYQQYGVTSFFYGKRKLPDFFKVLNGSSVSSMPLKYRLLLLTKDTSAMATPMFIFHSTYICRDNSNLLPLIASVFPQSYFLTVVHPPDIRPMNGIFSEDSTALKLPDSSISLFLLCSVCDLSVIRFPSSIFYAVFSLMYFCNLCNCLLRDTTQGCKICWVITITDRFTVIHNDESLGSTKYVNHVKSTTKAKPVLKNLLMDINSKSLGENCIRHTLNEGQLLTCSFWEYLCFHSQWTNVVPQVSQLLHSFCVLFQQLLRASC</sequence>
<dbReference type="OrthoDB" id="8947436at2759"/>
<proteinExistence type="predicted"/>
<evidence type="ECO:0000256" key="3">
    <source>
        <dbReference type="ARBA" id="ARBA00022722"/>
    </source>
</evidence>
<accession>A0A7D9LFX8</accession>
<feature type="non-terminal residue" evidence="8">
    <location>
        <position position="1180"/>
    </location>
</feature>
<keyword evidence="4" id="KW-0255">Endonuclease</keyword>
<dbReference type="CDD" id="cd01647">
    <property type="entry name" value="RT_LTR"/>
    <property type="match status" value="1"/>
</dbReference>
<keyword evidence="2" id="KW-0548">Nucleotidyltransferase</keyword>
<dbReference type="SUPFAM" id="SSF56672">
    <property type="entry name" value="DNA/RNA polymerases"/>
    <property type="match status" value="1"/>
</dbReference>
<protein>
    <submittedName>
        <fullName evidence="8">Uncharacterized protein</fullName>
    </submittedName>
</protein>
<dbReference type="Proteomes" id="UP001152795">
    <property type="component" value="Unassembled WGS sequence"/>
</dbReference>
<dbReference type="InterPro" id="IPR043502">
    <property type="entry name" value="DNA/RNA_pol_sf"/>
</dbReference>
<reference evidence="8" key="1">
    <citation type="submission" date="2020-04" db="EMBL/GenBank/DDBJ databases">
        <authorList>
            <person name="Alioto T."/>
            <person name="Alioto T."/>
            <person name="Gomez Garrido J."/>
        </authorList>
    </citation>
    <scope>NUCLEOTIDE SEQUENCE</scope>
    <source>
        <strain evidence="8">A484AB</strain>
    </source>
</reference>
<keyword evidence="5" id="KW-0378">Hydrolase</keyword>
<dbReference type="PANTHER" id="PTHR37984:SF8">
    <property type="entry name" value="CCHC-TYPE DOMAIN-CONTAINING PROTEIN"/>
    <property type="match status" value="1"/>
</dbReference>
<dbReference type="GO" id="GO:0004519">
    <property type="term" value="F:endonuclease activity"/>
    <property type="evidence" value="ECO:0007669"/>
    <property type="project" value="UniProtKB-KW"/>
</dbReference>
<evidence type="ECO:0000313" key="8">
    <source>
        <dbReference type="EMBL" id="CAB4029631.1"/>
    </source>
</evidence>
<dbReference type="CDD" id="cd09274">
    <property type="entry name" value="RNase_HI_RT_Ty3"/>
    <property type="match status" value="1"/>
</dbReference>
<dbReference type="Gene3D" id="3.10.10.10">
    <property type="entry name" value="HIV Type 1 Reverse Transcriptase, subunit A, domain 1"/>
    <property type="match status" value="1"/>
</dbReference>
<dbReference type="Gene3D" id="3.30.70.270">
    <property type="match status" value="2"/>
</dbReference>
<evidence type="ECO:0000256" key="1">
    <source>
        <dbReference type="ARBA" id="ARBA00022679"/>
    </source>
</evidence>